<dbReference type="AlphaFoldDB" id="A0A499UJP1"/>
<name>A0A499UJP1_9ACTN</name>
<dbReference type="InterPro" id="IPR011047">
    <property type="entry name" value="Quinoprotein_ADH-like_sf"/>
</dbReference>
<dbReference type="PANTHER" id="PTHR34512">
    <property type="entry name" value="CELL SURFACE PROTEIN"/>
    <property type="match status" value="1"/>
</dbReference>
<dbReference type="Gene3D" id="2.40.10.480">
    <property type="match status" value="2"/>
</dbReference>
<dbReference type="Gene3D" id="2.40.128.630">
    <property type="match status" value="1"/>
</dbReference>
<sequence length="253" mass="26007">MLHALNAQNGKERWKAPAAEAATLLAVDGEAVYIATRGGELRAVALTSQTSLWTVPSPVRTSEKNPAAAAVADGRLVVCGEDGQVVALDTARGKTLWGPARHGTTALAPAVADGTVYLGGRSLTALTLSTGEKKWSQPSGGGYGWGAPVVAKDVVYAVDTTDLSARRTDDGTDAWTVTFASEDSSQDAPVIAGNSVWAGAGDAGSRGVAAVDTRGGRLAWPYTQGTEGRGALSAAGNRVFMLHNRTLTAMPVF</sequence>
<dbReference type="EMBL" id="AP019620">
    <property type="protein sequence ID" value="BBJ40550.1"/>
    <property type="molecule type" value="Genomic_DNA"/>
</dbReference>
<evidence type="ECO:0000313" key="3">
    <source>
        <dbReference type="Proteomes" id="UP000463951"/>
    </source>
</evidence>
<reference evidence="2 3" key="1">
    <citation type="journal article" date="2020" name="Int. J. Syst. Evol. Microbiol.">
        <title>Reclassification of Streptomyces castelarensis and Streptomyces sporoclivatus as later heterotypic synonyms of Streptomyces antimycoticus.</title>
        <authorList>
            <person name="Komaki H."/>
            <person name="Tamura T."/>
        </authorList>
    </citation>
    <scope>NUCLEOTIDE SEQUENCE [LARGE SCALE GENOMIC DNA]</scope>
    <source>
        <strain evidence="2 3">NBRC 100767</strain>
    </source>
</reference>
<evidence type="ECO:0000313" key="2">
    <source>
        <dbReference type="EMBL" id="BBJ40550.1"/>
    </source>
</evidence>
<dbReference type="InterPro" id="IPR002372">
    <property type="entry name" value="PQQ_rpt_dom"/>
</dbReference>
<evidence type="ECO:0000259" key="1">
    <source>
        <dbReference type="Pfam" id="PF13360"/>
    </source>
</evidence>
<protein>
    <recommendedName>
        <fullName evidence="1">Pyrrolo-quinoline quinone repeat domain-containing protein</fullName>
    </recommendedName>
</protein>
<dbReference type="InterPro" id="IPR018391">
    <property type="entry name" value="PQQ_b-propeller_rpt"/>
</dbReference>
<organism evidence="2 3">
    <name type="scientific">Streptomyces antimycoticus</name>
    <dbReference type="NCBI Taxonomy" id="68175"/>
    <lineage>
        <taxon>Bacteria</taxon>
        <taxon>Bacillati</taxon>
        <taxon>Actinomycetota</taxon>
        <taxon>Actinomycetes</taxon>
        <taxon>Kitasatosporales</taxon>
        <taxon>Streptomycetaceae</taxon>
        <taxon>Streptomyces</taxon>
        <taxon>Streptomyces violaceusniger group</taxon>
    </lineage>
</organism>
<feature type="domain" description="Pyrrolo-quinoline quinone repeat" evidence="1">
    <location>
        <begin position="38"/>
        <end position="242"/>
    </location>
</feature>
<dbReference type="Proteomes" id="UP000463951">
    <property type="component" value="Chromosome"/>
</dbReference>
<gene>
    <name evidence="2" type="ORF">SSPO_032680</name>
</gene>
<dbReference type="SUPFAM" id="SSF50998">
    <property type="entry name" value="Quinoprotein alcohol dehydrogenase-like"/>
    <property type="match status" value="1"/>
</dbReference>
<dbReference type="PANTHER" id="PTHR34512:SF30">
    <property type="entry name" value="OUTER MEMBRANE PROTEIN ASSEMBLY FACTOR BAMB"/>
    <property type="match status" value="1"/>
</dbReference>
<accession>A0A499UJP1</accession>
<proteinExistence type="predicted"/>
<dbReference type="SMART" id="SM00564">
    <property type="entry name" value="PQQ"/>
    <property type="match status" value="4"/>
</dbReference>
<dbReference type="Pfam" id="PF13360">
    <property type="entry name" value="PQQ_2"/>
    <property type="match status" value="1"/>
</dbReference>